<keyword evidence="7" id="KW-1185">Reference proteome</keyword>
<dbReference type="PATRIC" id="fig|226900.8.peg.5275"/>
<dbReference type="InterPro" id="IPR003439">
    <property type="entry name" value="ABC_transporter-like_ATP-bd"/>
</dbReference>
<evidence type="ECO:0000256" key="2">
    <source>
        <dbReference type="ARBA" id="ARBA00022448"/>
    </source>
</evidence>
<dbReference type="GO" id="GO:0016887">
    <property type="term" value="F:ATP hydrolysis activity"/>
    <property type="evidence" value="ECO:0007669"/>
    <property type="project" value="InterPro"/>
</dbReference>
<sequence length="238" mass="27398">MELVIDKIKKEFNGNQILQGINLVLESKKCHLLLGKNGSGKTTLVRIIDGELKQDSGTMHLSDKQTLLLEVAVQYQDFNIFPNIRIKELIEFFKKITKDYYFDWELYELLEIEKIGSNFVKSASGGEKKSVAIFLAVLLNKPVIILDEPFADLDLEKKKNLNQFLIKYVKENDKVLLVISHEVNEYKSLFNTVSIMDKGIILESDTIENLQNKYSDTSILDIENIFYKVTGKRLVESR</sequence>
<feature type="domain" description="ABC transporter" evidence="5">
    <location>
        <begin position="3"/>
        <end position="223"/>
    </location>
</feature>
<evidence type="ECO:0000256" key="3">
    <source>
        <dbReference type="ARBA" id="ARBA00022741"/>
    </source>
</evidence>
<dbReference type="KEGG" id="bce:BC5118"/>
<dbReference type="SUPFAM" id="SSF52540">
    <property type="entry name" value="P-loop containing nucleoside triphosphate hydrolases"/>
    <property type="match status" value="1"/>
</dbReference>
<accession>Q815M3</accession>
<dbReference type="Proteomes" id="UP000001417">
    <property type="component" value="Chromosome"/>
</dbReference>
<evidence type="ECO:0000256" key="4">
    <source>
        <dbReference type="ARBA" id="ARBA00022840"/>
    </source>
</evidence>
<keyword evidence="3" id="KW-0547">Nucleotide-binding</keyword>
<reference evidence="6 7" key="1">
    <citation type="journal article" date="2003" name="Nature">
        <title>Genome sequence of Bacillus cereus and comparative analysis with Bacillus anthracis.</title>
        <authorList>
            <person name="Ivanova N."/>
            <person name="Sorokin A."/>
            <person name="Anderson I."/>
            <person name="Galleron N."/>
            <person name="Candelon B."/>
            <person name="Kapatral V."/>
            <person name="Bhattacharyya A."/>
            <person name="Reznik G."/>
            <person name="Mikhailova N."/>
            <person name="Lapidus A."/>
            <person name="Chu L."/>
            <person name="Mazur M."/>
            <person name="Goltsman E."/>
            <person name="Larsen N."/>
            <person name="D'Souza M."/>
            <person name="Walunas T."/>
            <person name="Grechkin Y."/>
            <person name="Pusch G."/>
            <person name="Haselkorn R."/>
            <person name="Fonstein M."/>
            <person name="Ehrlich S.D."/>
            <person name="Overbeek R."/>
            <person name="Kyrpides N."/>
        </authorList>
    </citation>
    <scope>NUCLEOTIDE SEQUENCE [LARGE SCALE GENOMIC DNA]</scope>
    <source>
        <strain evidence="7">ATCC 14579 / DSM 31 / CCUG 7414 / JCM 2152 / NBRC 15305 / NCIMB 9373 / NCTC 2599 / NRRL B-3711</strain>
    </source>
</reference>
<dbReference type="Pfam" id="PF00005">
    <property type="entry name" value="ABC_tran"/>
    <property type="match status" value="1"/>
</dbReference>
<dbReference type="GO" id="GO:0005524">
    <property type="term" value="F:ATP binding"/>
    <property type="evidence" value="ECO:0007669"/>
    <property type="project" value="UniProtKB-KW"/>
</dbReference>
<dbReference type="HOGENOM" id="CLU_000604_1_2_9"/>
<dbReference type="PANTHER" id="PTHR42711">
    <property type="entry name" value="ABC TRANSPORTER ATP-BINDING PROTEIN"/>
    <property type="match status" value="1"/>
</dbReference>
<dbReference type="GeneID" id="99621393"/>
<evidence type="ECO:0000313" key="7">
    <source>
        <dbReference type="Proteomes" id="UP000001417"/>
    </source>
</evidence>
<dbReference type="OrthoDB" id="1689883at2"/>
<dbReference type="PANTHER" id="PTHR42711:SF5">
    <property type="entry name" value="ABC TRANSPORTER ATP-BINDING PROTEIN NATA"/>
    <property type="match status" value="1"/>
</dbReference>
<dbReference type="GO" id="GO:1902358">
    <property type="term" value="P:sulfate transmembrane transport"/>
    <property type="evidence" value="ECO:0000318"/>
    <property type="project" value="GO_Central"/>
</dbReference>
<dbReference type="EMBL" id="AE016877">
    <property type="protein sequence ID" value="AAP11987.1"/>
    <property type="molecule type" value="Genomic_DNA"/>
</dbReference>
<dbReference type="SMR" id="Q815M3"/>
<gene>
    <name evidence="6" type="ordered locus">BC_5118</name>
</gene>
<organism evidence="6 7">
    <name type="scientific">Bacillus cereus (strain ATCC 14579 / DSM 31 / CCUG 7414 / JCM 2152 / NBRC 15305 / NCIMB 9373 / NCTC 2599 / NRRL B-3711)</name>
    <dbReference type="NCBI Taxonomy" id="226900"/>
    <lineage>
        <taxon>Bacteria</taxon>
        <taxon>Bacillati</taxon>
        <taxon>Bacillota</taxon>
        <taxon>Bacilli</taxon>
        <taxon>Bacillales</taxon>
        <taxon>Bacillaceae</taxon>
        <taxon>Bacillus</taxon>
        <taxon>Bacillus cereus group</taxon>
    </lineage>
</organism>
<evidence type="ECO:0000313" key="6">
    <source>
        <dbReference type="EMBL" id="AAP11987.1"/>
    </source>
</evidence>
<dbReference type="InterPro" id="IPR027417">
    <property type="entry name" value="P-loop_NTPase"/>
</dbReference>
<dbReference type="InterPro" id="IPR050763">
    <property type="entry name" value="ABC_transporter_ATP-binding"/>
</dbReference>
<keyword evidence="4 6" id="KW-0067">ATP-binding</keyword>
<dbReference type="AlphaFoldDB" id="Q815M3"/>
<dbReference type="Gene3D" id="3.40.50.300">
    <property type="entry name" value="P-loop containing nucleotide triphosphate hydrolases"/>
    <property type="match status" value="1"/>
</dbReference>
<protein>
    <submittedName>
        <fullName evidence="6">ABC transporter ATP-binding protein</fullName>
    </submittedName>
</protein>
<evidence type="ECO:0000259" key="5">
    <source>
        <dbReference type="PROSITE" id="PS50893"/>
    </source>
</evidence>
<name>Q815M3_BACCR</name>
<dbReference type="PROSITE" id="PS50893">
    <property type="entry name" value="ABC_TRANSPORTER_2"/>
    <property type="match status" value="1"/>
</dbReference>
<proteinExistence type="inferred from homology"/>
<comment type="similarity">
    <text evidence="1">Belongs to the ABC transporter superfamily.</text>
</comment>
<keyword evidence="2" id="KW-0813">Transport</keyword>
<evidence type="ECO:0000256" key="1">
    <source>
        <dbReference type="ARBA" id="ARBA00005417"/>
    </source>
</evidence>
<dbReference type="RefSeq" id="WP_000424293.1">
    <property type="nucleotide sequence ID" value="NC_004722.1"/>
</dbReference>